<feature type="chain" id="PRO_5019146133" evidence="3">
    <location>
        <begin position="24"/>
        <end position="467"/>
    </location>
</feature>
<dbReference type="RefSeq" id="WP_125295422.1">
    <property type="nucleotide sequence ID" value="NZ_JAPTZM010000001.1"/>
</dbReference>
<dbReference type="InterPro" id="IPR051715">
    <property type="entry name" value="Intimin-Invasin_domain"/>
</dbReference>
<evidence type="ECO:0000259" key="4">
    <source>
        <dbReference type="Pfam" id="PF11924"/>
    </source>
</evidence>
<name>A0A427V9P6_9ENTR</name>
<feature type="domain" description="Inverse autotransporter beta-domain" evidence="4">
    <location>
        <begin position="63"/>
        <end position="341"/>
    </location>
</feature>
<accession>A0A427V9P6</accession>
<feature type="signal peptide" evidence="3">
    <location>
        <begin position="1"/>
        <end position="23"/>
    </location>
</feature>
<dbReference type="AlphaFoldDB" id="A0A427V9P6"/>
<evidence type="ECO:0000256" key="1">
    <source>
        <dbReference type="ARBA" id="ARBA00010116"/>
    </source>
</evidence>
<evidence type="ECO:0000313" key="5">
    <source>
        <dbReference type="EMBL" id="RSE29456.1"/>
    </source>
</evidence>
<comment type="caution">
    <text evidence="5">The sequence shown here is derived from an EMBL/GenBank/DDBJ whole genome shotgun (WGS) entry which is preliminary data.</text>
</comment>
<dbReference type="Gene3D" id="2.40.160.160">
    <property type="entry name" value="Inverse autotransporter, beta-domain"/>
    <property type="match status" value="1"/>
</dbReference>
<dbReference type="GO" id="GO:0009279">
    <property type="term" value="C:cell outer membrane"/>
    <property type="evidence" value="ECO:0007669"/>
    <property type="project" value="TreeGrafter"/>
</dbReference>
<dbReference type="Proteomes" id="UP000275331">
    <property type="component" value="Unassembled WGS sequence"/>
</dbReference>
<comment type="similarity">
    <text evidence="1">Belongs to the intimin/invasin family.</text>
</comment>
<feature type="region of interest" description="Disordered" evidence="2">
    <location>
        <begin position="32"/>
        <end position="54"/>
    </location>
</feature>
<protein>
    <submittedName>
        <fullName evidence="5">YchO/YchP family invasin</fullName>
    </submittedName>
</protein>
<dbReference type="PANTHER" id="PTHR39576:SF1">
    <property type="entry name" value="INVASIN"/>
    <property type="match status" value="1"/>
</dbReference>
<dbReference type="OrthoDB" id="8320584at2"/>
<dbReference type="NCBIfam" id="NF007556">
    <property type="entry name" value="PRK10177.1"/>
    <property type="match status" value="1"/>
</dbReference>
<dbReference type="Pfam" id="PF11924">
    <property type="entry name" value="IAT_beta"/>
    <property type="match status" value="1"/>
</dbReference>
<evidence type="ECO:0000256" key="2">
    <source>
        <dbReference type="SAM" id="MobiDB-lite"/>
    </source>
</evidence>
<evidence type="ECO:0000256" key="3">
    <source>
        <dbReference type="SAM" id="SignalP"/>
    </source>
</evidence>
<dbReference type="InterPro" id="IPR024519">
    <property type="entry name" value="IAT_beta"/>
</dbReference>
<organism evidence="5 6">
    <name type="scientific">Atlantibacter subterraneus</name>
    <dbReference type="NCBI Taxonomy" id="255519"/>
    <lineage>
        <taxon>Bacteria</taxon>
        <taxon>Pseudomonadati</taxon>
        <taxon>Pseudomonadota</taxon>
        <taxon>Gammaproteobacteria</taxon>
        <taxon>Enterobacterales</taxon>
        <taxon>Enterobacteriaceae</taxon>
        <taxon>Atlantibacter</taxon>
    </lineage>
</organism>
<reference evidence="5 6" key="1">
    <citation type="submission" date="2018-10" db="EMBL/GenBank/DDBJ databases">
        <title>Transmission dynamics of multidrug resistant bacteria on intensive care unit surfaces.</title>
        <authorList>
            <person name="D'Souza A.W."/>
            <person name="Potter R.F."/>
            <person name="Wallace M."/>
            <person name="Shupe A."/>
            <person name="Patel S."/>
            <person name="Sun S."/>
            <person name="Gul D."/>
            <person name="Kwon J.H."/>
            <person name="Andleeb S."/>
            <person name="Burnham C.-A.D."/>
            <person name="Dantas G."/>
        </authorList>
    </citation>
    <scope>NUCLEOTIDE SEQUENCE [LARGE SCALE GENOMIC DNA]</scope>
    <source>
        <strain evidence="5 6">AS_373</strain>
    </source>
</reference>
<keyword evidence="3" id="KW-0732">Signal</keyword>
<proteinExistence type="inferred from homology"/>
<sequence>MALYKSLFTPLLFSLLVTGGAQAVQGRDTRQAANPFDNHQDNLPDLGMTPTGNSSEKHLAELAKSFGEASQTDNGLGISEQARAYAFDQFREAVSERVAREAQSLLSPWGQAEVDLQVNDEGEFTGTRGSLFTPLIDRDAGLTWSQLGLTQQSEGLTGNAGLGQRWRTGDWLLGYNTFYDTRFDDHLQRASLGAEAWGENLRFSANYYQPLGSWRDSSAVQAQRFAQGYDLTAQARLPFYRHINTRVSFERYFGERVDLFDNGTGYHDPLAVNVGVSYTPVPLVTIDAQHKQGESGVSQNNLGLKLNYRFGVPLSKQLSASEVANATSLRGSRYDGAVRNNLPVVEYRQRKTLSVYLATPPWTVSPGETVALKLQVRSMHGIKQLTWQGDTQALSLTAPPSENSTDGWTIILPGWNSQPDAANRWQLSVIVEDNKGQRVTSNLITLQLSPPVELNDDSRTYPLLPEE</sequence>
<dbReference type="InterPro" id="IPR038177">
    <property type="entry name" value="IAT_beta_sf"/>
</dbReference>
<evidence type="ECO:0000313" key="6">
    <source>
        <dbReference type="Proteomes" id="UP000275331"/>
    </source>
</evidence>
<dbReference type="EMBL" id="RHXB01000001">
    <property type="protein sequence ID" value="RSE29456.1"/>
    <property type="molecule type" value="Genomic_DNA"/>
</dbReference>
<dbReference type="PANTHER" id="PTHR39576">
    <property type="entry name" value="ATTACHING AND EFFACING PROTEIN HOMOLOG-RELATED-RELATED"/>
    <property type="match status" value="1"/>
</dbReference>
<gene>
    <name evidence="5" type="ORF">EGT71_00080</name>
</gene>